<evidence type="ECO:0000256" key="6">
    <source>
        <dbReference type="SAM" id="Phobius"/>
    </source>
</evidence>
<evidence type="ECO:0000256" key="1">
    <source>
        <dbReference type="ARBA" id="ARBA00004651"/>
    </source>
</evidence>
<keyword evidence="3 6" id="KW-0812">Transmembrane</keyword>
<evidence type="ECO:0000256" key="3">
    <source>
        <dbReference type="ARBA" id="ARBA00022692"/>
    </source>
</evidence>
<sequence>MIKLLNKLLRNVYVQGSFFLTVSSLLINFINYLFHFLAARILKPAGYGNLAAFYSYAIICSVPILVFTVIIVQRIGSHVKNSRQYTRTIVIRFLLILKKILPILFLLFLLTPLLSSYTNLPVEITYLIFPSILLSSVLGFYLAVFQGLKIFLLFSILSLILALSKLLSIFLPLFYLGQLFHVLLFQTTGIAFVLLISAFYTNKFLKLTDTELSKSSRTNLDKIIFNRQFFITLMSMMAIVIISNYDIIYVKRNFEANVAGFYSAWSIFGKITYYLVGPVLQVVLVFFSNRSQSKSQEKVLYFSGALIVLVGIFTYFSYKFIGERFVLILFGNQYQSIYAYLGYASLYGITYSCLNLMNTYFLAKNSLSALILPVALPAYLFLITQVKDSLQNIMHLNIYFSASVFLLYTCSHIYSRIKTNNGR</sequence>
<evidence type="ECO:0000313" key="8">
    <source>
        <dbReference type="Proteomes" id="UP000178450"/>
    </source>
</evidence>
<evidence type="ECO:0000256" key="2">
    <source>
        <dbReference type="ARBA" id="ARBA00022475"/>
    </source>
</evidence>
<feature type="transmembrane region" description="Helical" evidence="6">
    <location>
        <begin position="53"/>
        <end position="72"/>
    </location>
</feature>
<reference evidence="7 8" key="1">
    <citation type="journal article" date="2016" name="Nat. Commun.">
        <title>Thousands of microbial genomes shed light on interconnected biogeochemical processes in an aquifer system.</title>
        <authorList>
            <person name="Anantharaman K."/>
            <person name="Brown C.T."/>
            <person name="Hug L.A."/>
            <person name="Sharon I."/>
            <person name="Castelle C.J."/>
            <person name="Probst A.J."/>
            <person name="Thomas B.C."/>
            <person name="Singh A."/>
            <person name="Wilkins M.J."/>
            <person name="Karaoz U."/>
            <person name="Brodie E.L."/>
            <person name="Williams K.H."/>
            <person name="Hubbard S.S."/>
            <person name="Banfield J.F."/>
        </authorList>
    </citation>
    <scope>NUCLEOTIDE SEQUENCE [LARGE SCALE GENOMIC DNA]</scope>
</reference>
<dbReference type="InterPro" id="IPR050833">
    <property type="entry name" value="Poly_Biosynth_Transport"/>
</dbReference>
<dbReference type="GO" id="GO:0005886">
    <property type="term" value="C:plasma membrane"/>
    <property type="evidence" value="ECO:0007669"/>
    <property type="project" value="UniProtKB-SubCell"/>
</dbReference>
<comment type="subcellular location">
    <subcellularLocation>
        <location evidence="1">Cell membrane</location>
        <topology evidence="1">Multi-pass membrane protein</topology>
    </subcellularLocation>
</comment>
<feature type="transmembrane region" description="Helical" evidence="6">
    <location>
        <begin position="223"/>
        <end position="242"/>
    </location>
</feature>
<dbReference type="EMBL" id="MGBG01000025">
    <property type="protein sequence ID" value="OGK61964.1"/>
    <property type="molecule type" value="Genomic_DNA"/>
</dbReference>
<comment type="caution">
    <text evidence="7">The sequence shown here is derived from an EMBL/GenBank/DDBJ whole genome shotgun (WGS) entry which is preliminary data.</text>
</comment>
<dbReference type="InterPro" id="IPR002797">
    <property type="entry name" value="Polysacc_synth"/>
</dbReference>
<feature type="transmembrane region" description="Helical" evidence="6">
    <location>
        <begin position="366"/>
        <end position="384"/>
    </location>
</feature>
<name>A0A1F7K276_9BACT</name>
<evidence type="ECO:0000313" key="7">
    <source>
        <dbReference type="EMBL" id="OGK61964.1"/>
    </source>
</evidence>
<dbReference type="AlphaFoldDB" id="A0A1F7K276"/>
<feature type="transmembrane region" description="Helical" evidence="6">
    <location>
        <begin position="12"/>
        <end position="33"/>
    </location>
</feature>
<dbReference type="Proteomes" id="UP000178450">
    <property type="component" value="Unassembled WGS sequence"/>
</dbReference>
<feature type="transmembrane region" description="Helical" evidence="6">
    <location>
        <begin position="262"/>
        <end position="287"/>
    </location>
</feature>
<feature type="transmembrane region" description="Helical" evidence="6">
    <location>
        <begin position="299"/>
        <end position="317"/>
    </location>
</feature>
<accession>A0A1F7K276</accession>
<proteinExistence type="predicted"/>
<dbReference type="Pfam" id="PF01943">
    <property type="entry name" value="Polysacc_synt"/>
    <property type="match status" value="1"/>
</dbReference>
<feature type="transmembrane region" description="Helical" evidence="6">
    <location>
        <begin position="151"/>
        <end position="176"/>
    </location>
</feature>
<keyword evidence="4 6" id="KW-1133">Transmembrane helix</keyword>
<dbReference type="PANTHER" id="PTHR30250">
    <property type="entry name" value="PST FAMILY PREDICTED COLANIC ACID TRANSPORTER"/>
    <property type="match status" value="1"/>
</dbReference>
<feature type="transmembrane region" description="Helical" evidence="6">
    <location>
        <begin position="126"/>
        <end position="144"/>
    </location>
</feature>
<evidence type="ECO:0000256" key="5">
    <source>
        <dbReference type="ARBA" id="ARBA00023136"/>
    </source>
</evidence>
<organism evidence="7 8">
    <name type="scientific">Candidatus Roizmanbacteria bacterium RIFOXYA1_FULL_41_12</name>
    <dbReference type="NCBI Taxonomy" id="1802082"/>
    <lineage>
        <taxon>Bacteria</taxon>
        <taxon>Candidatus Roizmaniibacteriota</taxon>
    </lineage>
</organism>
<gene>
    <name evidence="7" type="ORF">A2209_05025</name>
</gene>
<evidence type="ECO:0008006" key="9">
    <source>
        <dbReference type="Google" id="ProtNLM"/>
    </source>
</evidence>
<feature type="transmembrane region" description="Helical" evidence="6">
    <location>
        <begin position="337"/>
        <end position="354"/>
    </location>
</feature>
<keyword evidence="2" id="KW-1003">Cell membrane</keyword>
<dbReference type="PANTHER" id="PTHR30250:SF11">
    <property type="entry name" value="O-ANTIGEN TRANSPORTER-RELATED"/>
    <property type="match status" value="1"/>
</dbReference>
<feature type="transmembrane region" description="Helical" evidence="6">
    <location>
        <begin position="396"/>
        <end position="414"/>
    </location>
</feature>
<feature type="transmembrane region" description="Helical" evidence="6">
    <location>
        <begin position="182"/>
        <end position="202"/>
    </location>
</feature>
<feature type="transmembrane region" description="Helical" evidence="6">
    <location>
        <begin position="93"/>
        <end position="114"/>
    </location>
</feature>
<evidence type="ECO:0000256" key="4">
    <source>
        <dbReference type="ARBA" id="ARBA00022989"/>
    </source>
</evidence>
<protein>
    <recommendedName>
        <fullName evidence="9">Polysaccharide biosynthesis protein C-terminal domain-containing protein</fullName>
    </recommendedName>
</protein>
<keyword evidence="5 6" id="KW-0472">Membrane</keyword>